<comment type="pathway">
    <text evidence="7">Amino-acid biosynthesis; L-arginine biosynthesis [regulation].</text>
</comment>
<comment type="subcellular location">
    <subcellularLocation>
        <location evidence="1 7">Cytoplasm</location>
    </subcellularLocation>
</comment>
<keyword evidence="7" id="KW-0055">Arginine biosynthesis</keyword>
<evidence type="ECO:0000259" key="9">
    <source>
        <dbReference type="Pfam" id="PF01316"/>
    </source>
</evidence>
<gene>
    <name evidence="7" type="primary">argR</name>
    <name evidence="11" type="ORF">G3M99_01705</name>
</gene>
<accession>A0A6M0GZ61</accession>
<dbReference type="SUPFAM" id="SSF55252">
    <property type="entry name" value="C-terminal domain of arginine repressor"/>
    <property type="match status" value="1"/>
</dbReference>
<dbReference type="GO" id="GO:0003677">
    <property type="term" value="F:DNA binding"/>
    <property type="evidence" value="ECO:0007669"/>
    <property type="project" value="UniProtKB-KW"/>
</dbReference>
<dbReference type="GO" id="GO:0051259">
    <property type="term" value="P:protein complex oligomerization"/>
    <property type="evidence" value="ECO:0007669"/>
    <property type="project" value="InterPro"/>
</dbReference>
<feature type="domain" description="Arginine repressor C-terminal" evidence="10">
    <location>
        <begin position="80"/>
        <end position="146"/>
    </location>
</feature>
<comment type="function">
    <text evidence="7">Regulates arginine biosynthesis genes.</text>
</comment>
<dbReference type="GO" id="GO:0006526">
    <property type="term" value="P:L-arginine biosynthetic process"/>
    <property type="evidence" value="ECO:0007669"/>
    <property type="project" value="UniProtKB-UniPathway"/>
</dbReference>
<evidence type="ECO:0000256" key="3">
    <source>
        <dbReference type="ARBA" id="ARBA00022490"/>
    </source>
</evidence>
<dbReference type="Proteomes" id="UP000481872">
    <property type="component" value="Unassembled WGS sequence"/>
</dbReference>
<dbReference type="PANTHER" id="PTHR34471:SF1">
    <property type="entry name" value="ARGININE REPRESSOR"/>
    <property type="match status" value="1"/>
</dbReference>
<dbReference type="InterPro" id="IPR036390">
    <property type="entry name" value="WH_DNA-bd_sf"/>
</dbReference>
<evidence type="ECO:0000313" key="11">
    <source>
        <dbReference type="EMBL" id="NEU03589.1"/>
    </source>
</evidence>
<dbReference type="GO" id="GO:0034618">
    <property type="term" value="F:arginine binding"/>
    <property type="evidence" value="ECO:0007669"/>
    <property type="project" value="InterPro"/>
</dbReference>
<evidence type="ECO:0000256" key="6">
    <source>
        <dbReference type="ARBA" id="ARBA00023163"/>
    </source>
</evidence>
<comment type="similarity">
    <text evidence="2 7">Belongs to the ArgR family.</text>
</comment>
<dbReference type="PANTHER" id="PTHR34471">
    <property type="entry name" value="ARGININE REPRESSOR"/>
    <property type="match status" value="1"/>
</dbReference>
<dbReference type="GO" id="GO:0005737">
    <property type="term" value="C:cytoplasm"/>
    <property type="evidence" value="ECO:0007669"/>
    <property type="project" value="UniProtKB-SubCell"/>
</dbReference>
<dbReference type="Pfam" id="PF01316">
    <property type="entry name" value="Arg_repressor"/>
    <property type="match status" value="1"/>
</dbReference>
<dbReference type="Gene3D" id="1.10.10.10">
    <property type="entry name" value="Winged helix-like DNA-binding domain superfamily/Winged helix DNA-binding domain"/>
    <property type="match status" value="1"/>
</dbReference>
<keyword evidence="3 7" id="KW-0963">Cytoplasm</keyword>
<evidence type="ECO:0000256" key="7">
    <source>
        <dbReference type="HAMAP-Rule" id="MF_00173"/>
    </source>
</evidence>
<proteinExistence type="inferred from homology"/>
<sequence length="150" mass="16674">MKSLRHNKIYEIIKSKDIETQEELAEELRNDGINVTQATVSRDIKELNLIKILSHDGKYKYAASSKVTGYNPNAMANMFSKTATSVEKIDKFLVVRTITASAGLVADALDSFAFDGVAGTIAGDDTVLVITRSDEKSHEIFDRIQKLIHR</sequence>
<comment type="caution">
    <text evidence="11">The sequence shown here is derived from an EMBL/GenBank/DDBJ whole genome shotgun (WGS) entry which is preliminary data.</text>
</comment>
<evidence type="ECO:0000256" key="8">
    <source>
        <dbReference type="NCBIfam" id="TIGR01529"/>
    </source>
</evidence>
<evidence type="ECO:0000259" key="10">
    <source>
        <dbReference type="Pfam" id="PF02863"/>
    </source>
</evidence>
<evidence type="ECO:0000256" key="4">
    <source>
        <dbReference type="ARBA" id="ARBA00023015"/>
    </source>
</evidence>
<evidence type="ECO:0000313" key="12">
    <source>
        <dbReference type="Proteomes" id="UP000481872"/>
    </source>
</evidence>
<dbReference type="GO" id="GO:0003700">
    <property type="term" value="F:DNA-binding transcription factor activity"/>
    <property type="evidence" value="ECO:0007669"/>
    <property type="project" value="UniProtKB-UniRule"/>
</dbReference>
<dbReference type="GO" id="GO:1900079">
    <property type="term" value="P:regulation of arginine biosynthetic process"/>
    <property type="evidence" value="ECO:0007669"/>
    <property type="project" value="UniProtKB-UniRule"/>
</dbReference>
<dbReference type="PRINTS" id="PR01467">
    <property type="entry name" value="ARGREPRESSOR"/>
</dbReference>
<keyword evidence="5 7" id="KW-0238">DNA-binding</keyword>
<dbReference type="RefSeq" id="WP_061994823.1">
    <property type="nucleotide sequence ID" value="NZ_JAAGPU010000001.1"/>
</dbReference>
<dbReference type="AlphaFoldDB" id="A0A6M0GZ61"/>
<dbReference type="InterPro" id="IPR036251">
    <property type="entry name" value="Arg_repress_C_sf"/>
</dbReference>
<feature type="domain" description="Arginine repressor DNA-binding" evidence="9">
    <location>
        <begin position="2"/>
        <end position="62"/>
    </location>
</feature>
<dbReference type="NCBIfam" id="TIGR01529">
    <property type="entry name" value="argR_whole"/>
    <property type="match status" value="1"/>
</dbReference>
<dbReference type="InterPro" id="IPR020900">
    <property type="entry name" value="Arg_repress_DNA-bd"/>
</dbReference>
<name>A0A6M0GZ61_9CLOT</name>
<keyword evidence="6 7" id="KW-0804">Transcription</keyword>
<dbReference type="NCBIfam" id="NF001680">
    <property type="entry name" value="PRK00441.1"/>
    <property type="match status" value="1"/>
</dbReference>
<evidence type="ECO:0000256" key="5">
    <source>
        <dbReference type="ARBA" id="ARBA00023125"/>
    </source>
</evidence>
<dbReference type="HAMAP" id="MF_00173">
    <property type="entry name" value="Arg_repressor"/>
    <property type="match status" value="1"/>
</dbReference>
<keyword evidence="4 7" id="KW-0805">Transcription regulation</keyword>
<protein>
    <recommendedName>
        <fullName evidence="7 8">Arginine repressor</fullName>
    </recommendedName>
</protein>
<keyword evidence="7" id="KW-0028">Amino-acid biosynthesis</keyword>
<dbReference type="Gene3D" id="3.30.1360.40">
    <property type="match status" value="1"/>
</dbReference>
<keyword evidence="12" id="KW-1185">Reference proteome</keyword>
<dbReference type="SUPFAM" id="SSF46785">
    <property type="entry name" value="Winged helix' DNA-binding domain"/>
    <property type="match status" value="1"/>
</dbReference>
<dbReference type="InterPro" id="IPR020899">
    <property type="entry name" value="Arg_repress_C"/>
</dbReference>
<reference evidence="11 12" key="1">
    <citation type="submission" date="2020-02" db="EMBL/GenBank/DDBJ databases">
        <title>Genome assembly of a novel Clostridium senegalense strain.</title>
        <authorList>
            <person name="Gupta T.B."/>
            <person name="Jauregui R."/>
            <person name="Maclean P."/>
            <person name="Nawarathana A."/>
            <person name="Brightwell G."/>
        </authorList>
    </citation>
    <scope>NUCLEOTIDE SEQUENCE [LARGE SCALE GENOMIC DNA]</scope>
    <source>
        <strain evidence="11 12">AGRFS4</strain>
    </source>
</reference>
<dbReference type="EMBL" id="JAAGPU010000001">
    <property type="protein sequence ID" value="NEU03589.1"/>
    <property type="molecule type" value="Genomic_DNA"/>
</dbReference>
<organism evidence="11 12">
    <name type="scientific">Clostridium senegalense</name>
    <dbReference type="NCBI Taxonomy" id="1465809"/>
    <lineage>
        <taxon>Bacteria</taxon>
        <taxon>Bacillati</taxon>
        <taxon>Bacillota</taxon>
        <taxon>Clostridia</taxon>
        <taxon>Eubacteriales</taxon>
        <taxon>Clostridiaceae</taxon>
        <taxon>Clostridium</taxon>
    </lineage>
</organism>
<dbReference type="UniPathway" id="UPA00068"/>
<dbReference type="InterPro" id="IPR036388">
    <property type="entry name" value="WH-like_DNA-bd_sf"/>
</dbReference>
<evidence type="ECO:0000256" key="1">
    <source>
        <dbReference type="ARBA" id="ARBA00004496"/>
    </source>
</evidence>
<evidence type="ECO:0000256" key="2">
    <source>
        <dbReference type="ARBA" id="ARBA00008316"/>
    </source>
</evidence>
<keyword evidence="7" id="KW-0678">Repressor</keyword>
<dbReference type="Pfam" id="PF02863">
    <property type="entry name" value="Arg_repressor_C"/>
    <property type="match status" value="1"/>
</dbReference>
<dbReference type="InterPro" id="IPR001669">
    <property type="entry name" value="Arg_repress"/>
</dbReference>